<sequence>MRHFTRHRTSSKHQHDDYWKLQSYSRMTAQQMRELLHVRHYAVGKSDGKDKLEEALLRSDCGMLSYADKSDDNLRALIKSRGVDASQVIYGSKVGSRGDLLSLLKDADMNPRFERFSDLPPELRNKPLYSPTEPPIARVNRAIRKDTIQMFYHSCTFNLVLKLPKTGNNFHGLRSLEADAQTLTIPSQMRLFMSSISAKHLACIRRLNIQVVPYHEKESAFQDAANMALSIEIAEQGLTFAIEPKQLSSILKHHGTTRGRGMFLTVLSDVAALRRQHLVRILVQKIVRNIVARDGKARLKLDDLYKHSLTSSSDESNVTLPQLRAKLRTGGYMVPASSTKAQVRELKGRMDRDLLDYARCSENELYKFASERNLITPNQKDAKGLSVQALRQILKAADDNRSFHMFLALPTAIRMTVYDHYMAEFPLVLEHPTQPPLTRTIKSIRNEAMPTFHKASKFKLTFTTLRAPYSGHQTLAFYPHHPSSHAYFNGLSEQSVGEIQNWILEWTTTPVYQCHIHFTGKKAQTQVWYEGGGNVDDNTKQAIVDAVKEVLDAVADAVPQRKLKHTDIMAMRRKWEAIAFSDDNGN</sequence>
<dbReference type="VEuPathDB" id="FungiDB:MYCFIDRAFT_195117"/>
<name>M2ZY91_PSEFD</name>
<reference evidence="1 2" key="1">
    <citation type="journal article" date="2012" name="PLoS Pathog.">
        <title>Diverse lifestyles and strategies of plant pathogenesis encoded in the genomes of eighteen Dothideomycetes fungi.</title>
        <authorList>
            <person name="Ohm R.A."/>
            <person name="Feau N."/>
            <person name="Henrissat B."/>
            <person name="Schoch C.L."/>
            <person name="Horwitz B.A."/>
            <person name="Barry K.W."/>
            <person name="Condon B.J."/>
            <person name="Copeland A.C."/>
            <person name="Dhillon B."/>
            <person name="Glaser F."/>
            <person name="Hesse C.N."/>
            <person name="Kosti I."/>
            <person name="LaButti K."/>
            <person name="Lindquist E.A."/>
            <person name="Lucas S."/>
            <person name="Salamov A.A."/>
            <person name="Bradshaw R.E."/>
            <person name="Ciuffetti L."/>
            <person name="Hamelin R.C."/>
            <person name="Kema G.H.J."/>
            <person name="Lawrence C."/>
            <person name="Scott J.A."/>
            <person name="Spatafora J.W."/>
            <person name="Turgeon B.G."/>
            <person name="de Wit P.J.G.M."/>
            <person name="Zhong S."/>
            <person name="Goodwin S.B."/>
            <person name="Grigoriev I.V."/>
        </authorList>
    </citation>
    <scope>NUCLEOTIDE SEQUENCE [LARGE SCALE GENOMIC DNA]</scope>
    <source>
        <strain evidence="1 2">CIRAD86</strain>
    </source>
</reference>
<dbReference type="EMBL" id="KB446557">
    <property type="protein sequence ID" value="EME83919.1"/>
    <property type="molecule type" value="Genomic_DNA"/>
</dbReference>
<keyword evidence="2" id="KW-1185">Reference proteome</keyword>
<dbReference type="Proteomes" id="UP000016932">
    <property type="component" value="Unassembled WGS sequence"/>
</dbReference>
<dbReference type="GeneID" id="19335430"/>
<protein>
    <submittedName>
        <fullName evidence="1">Uncharacterized protein</fullName>
    </submittedName>
</protein>
<dbReference type="HOGENOM" id="CLU_465487_0_0_1"/>
<dbReference type="RefSeq" id="XP_007924543.1">
    <property type="nucleotide sequence ID" value="XM_007926352.1"/>
</dbReference>
<dbReference type="OrthoDB" id="3645423at2759"/>
<dbReference type="eggNOG" id="ENOG502RHB5">
    <property type="taxonomic scope" value="Eukaryota"/>
</dbReference>
<proteinExistence type="predicted"/>
<organism evidence="1 2">
    <name type="scientific">Pseudocercospora fijiensis (strain CIRAD86)</name>
    <name type="common">Black leaf streak disease fungus</name>
    <name type="synonym">Mycosphaerella fijiensis</name>
    <dbReference type="NCBI Taxonomy" id="383855"/>
    <lineage>
        <taxon>Eukaryota</taxon>
        <taxon>Fungi</taxon>
        <taxon>Dikarya</taxon>
        <taxon>Ascomycota</taxon>
        <taxon>Pezizomycotina</taxon>
        <taxon>Dothideomycetes</taxon>
        <taxon>Dothideomycetidae</taxon>
        <taxon>Mycosphaerellales</taxon>
        <taxon>Mycosphaerellaceae</taxon>
        <taxon>Pseudocercospora</taxon>
    </lineage>
</organism>
<evidence type="ECO:0000313" key="2">
    <source>
        <dbReference type="Proteomes" id="UP000016932"/>
    </source>
</evidence>
<accession>M2ZY91</accession>
<gene>
    <name evidence="1" type="ORF">MYCFIDRAFT_195117</name>
</gene>
<evidence type="ECO:0000313" key="1">
    <source>
        <dbReference type="EMBL" id="EME83919.1"/>
    </source>
</evidence>
<dbReference type="KEGG" id="pfj:MYCFIDRAFT_195117"/>
<dbReference type="AlphaFoldDB" id="M2ZY91"/>